<proteinExistence type="predicted"/>
<evidence type="ECO:0000313" key="3">
    <source>
        <dbReference type="EMBL" id="EPA05507.1"/>
    </source>
</evidence>
<dbReference type="AlphaFoldDB" id="S2ELS3"/>
<dbReference type="InterPro" id="IPR013078">
    <property type="entry name" value="His_Pase_superF_clade-1"/>
</dbReference>
<dbReference type="Gene3D" id="3.40.50.1240">
    <property type="entry name" value="Phosphoglycerate mutase-like"/>
    <property type="match status" value="1"/>
</dbReference>
<evidence type="ECO:0000256" key="2">
    <source>
        <dbReference type="PIRSR" id="PIRSR613078-2"/>
    </source>
</evidence>
<reference evidence="3 4" key="1">
    <citation type="journal article" date="2012" name="J. Bacteriol.">
        <title>Genome Sequence of "Candidatus Nitrosoarchaeum limnia" BG20, a Low-Salinity Ammonia-Oxidizing Archaeon from the San Francisco Bay Estuary.</title>
        <authorList>
            <person name="Mosier A.C."/>
            <person name="Allen E.E."/>
            <person name="Kim M."/>
            <person name="Ferriera S."/>
            <person name="Francis C.A."/>
        </authorList>
    </citation>
    <scope>NUCLEOTIDE SEQUENCE [LARGE SCALE GENOMIC DNA]</scope>
    <source>
        <strain evidence="3 4">BG20</strain>
    </source>
</reference>
<dbReference type="GO" id="GO:0016791">
    <property type="term" value="F:phosphatase activity"/>
    <property type="evidence" value="ECO:0007669"/>
    <property type="project" value="TreeGrafter"/>
</dbReference>
<dbReference type="CDD" id="cd07067">
    <property type="entry name" value="HP_PGM_like"/>
    <property type="match status" value="1"/>
</dbReference>
<dbReference type="EMBL" id="AHJG01000180">
    <property type="protein sequence ID" value="EPA05507.1"/>
    <property type="molecule type" value="Genomic_DNA"/>
</dbReference>
<dbReference type="SUPFAM" id="SSF53254">
    <property type="entry name" value="Phosphoglycerate mutase-like"/>
    <property type="match status" value="1"/>
</dbReference>
<comment type="caution">
    <text evidence="3">The sequence shown here is derived from an EMBL/GenBank/DDBJ whole genome shotgun (WGS) entry which is preliminary data.</text>
</comment>
<dbReference type="InterPro" id="IPR029033">
    <property type="entry name" value="His_PPase_superfam"/>
</dbReference>
<dbReference type="Proteomes" id="UP000014065">
    <property type="component" value="Unassembled WGS sequence"/>
</dbReference>
<sequence>MGSVIFLRHGQAKNNIERILTGRTPGVPLTEKGIEQAEKAAKFLEHMNISAIYSSPIERAKHTAEIVGKHNSLDVIIDDRLIELDMGKFTGVPYDEIFSSHGNVFMKFYNGELEIAHNGVETFSEVKKRVLGIVDHVVENHPDQNVVLVTHMDPIKAMLSTIVDLTPENLFELIIANASLNIFREHKRKFSISGLNVMDPSRFNQDW</sequence>
<dbReference type="InterPro" id="IPR050275">
    <property type="entry name" value="PGM_Phosphatase"/>
</dbReference>
<dbReference type="PANTHER" id="PTHR48100">
    <property type="entry name" value="BROAD-SPECIFICITY PHOSPHATASE YOR283W-RELATED"/>
    <property type="match status" value="1"/>
</dbReference>
<gene>
    <name evidence="3" type="ORF">BG20_I0261</name>
</gene>
<protein>
    <submittedName>
        <fullName evidence="3">Phosphoglycerate mutase family protein</fullName>
    </submittedName>
</protein>
<dbReference type="PATRIC" id="fig|859192.6.peg.1252"/>
<dbReference type="SMART" id="SM00855">
    <property type="entry name" value="PGAM"/>
    <property type="match status" value="1"/>
</dbReference>
<feature type="active site" description="Tele-phosphohistidine intermediate" evidence="1">
    <location>
        <position position="9"/>
    </location>
</feature>
<dbReference type="GO" id="GO:0005737">
    <property type="term" value="C:cytoplasm"/>
    <property type="evidence" value="ECO:0007669"/>
    <property type="project" value="TreeGrafter"/>
</dbReference>
<feature type="binding site" evidence="2">
    <location>
        <position position="59"/>
    </location>
    <ligand>
        <name>substrate</name>
    </ligand>
</feature>
<dbReference type="OrthoDB" id="304253at2157"/>
<name>S2ELS3_9ARCH</name>
<organism evidence="3 4">
    <name type="scientific">Candidatus Nitrosarchaeum limnium BG20</name>
    <dbReference type="NCBI Taxonomy" id="859192"/>
    <lineage>
        <taxon>Archaea</taxon>
        <taxon>Nitrososphaerota</taxon>
        <taxon>Nitrososphaeria</taxon>
        <taxon>Nitrosopumilales</taxon>
        <taxon>Nitrosopumilaceae</taxon>
        <taxon>Nitrosarchaeum</taxon>
    </lineage>
</organism>
<dbReference type="PANTHER" id="PTHR48100:SF1">
    <property type="entry name" value="HISTIDINE PHOSPHATASE FAMILY PROTEIN-RELATED"/>
    <property type="match status" value="1"/>
</dbReference>
<feature type="binding site" evidence="2">
    <location>
        <begin position="8"/>
        <end position="15"/>
    </location>
    <ligand>
        <name>substrate</name>
    </ligand>
</feature>
<keyword evidence="4" id="KW-1185">Reference proteome</keyword>
<accession>S2ELS3</accession>
<dbReference type="Pfam" id="PF00300">
    <property type="entry name" value="His_Phos_1"/>
    <property type="match status" value="1"/>
</dbReference>
<feature type="active site" description="Proton donor/acceptor" evidence="1">
    <location>
        <position position="83"/>
    </location>
</feature>
<evidence type="ECO:0000313" key="4">
    <source>
        <dbReference type="Proteomes" id="UP000014065"/>
    </source>
</evidence>
<dbReference type="PIRSF" id="PIRSF000709">
    <property type="entry name" value="6PFK_2-Ptase"/>
    <property type="match status" value="1"/>
</dbReference>
<feature type="binding site" evidence="2">
    <location>
        <begin position="21"/>
        <end position="22"/>
    </location>
    <ligand>
        <name>substrate</name>
    </ligand>
</feature>
<evidence type="ECO:0000256" key="1">
    <source>
        <dbReference type="PIRSR" id="PIRSR613078-1"/>
    </source>
</evidence>